<evidence type="ECO:0000313" key="2">
    <source>
        <dbReference type="EMBL" id="CAG8841256.1"/>
    </source>
</evidence>
<accession>A0ABN7WWM1</accession>
<comment type="caution">
    <text evidence="2">The sequence shown here is derived from an EMBL/GenBank/DDBJ whole genome shotgun (WGS) entry which is preliminary data.</text>
</comment>
<gene>
    <name evidence="2" type="ORF">GMARGA_LOCUS35329</name>
</gene>
<sequence>SEYENLKSLYKDLEAKIAESEIKLRDNNKKYGNLLTDLEDGMNEEEIKNLEKELKETQDEKDK</sequence>
<name>A0ABN7WWM1_GIGMA</name>
<feature type="coiled-coil region" evidence="1">
    <location>
        <begin position="3"/>
        <end position="60"/>
    </location>
</feature>
<evidence type="ECO:0000256" key="1">
    <source>
        <dbReference type="SAM" id="Coils"/>
    </source>
</evidence>
<dbReference type="EMBL" id="CAJVQB010065324">
    <property type="protein sequence ID" value="CAG8841256.1"/>
    <property type="molecule type" value="Genomic_DNA"/>
</dbReference>
<keyword evidence="3" id="KW-1185">Reference proteome</keyword>
<evidence type="ECO:0000313" key="3">
    <source>
        <dbReference type="Proteomes" id="UP000789901"/>
    </source>
</evidence>
<reference evidence="2 3" key="1">
    <citation type="submission" date="2021-06" db="EMBL/GenBank/DDBJ databases">
        <authorList>
            <person name="Kallberg Y."/>
            <person name="Tangrot J."/>
            <person name="Rosling A."/>
        </authorList>
    </citation>
    <scope>NUCLEOTIDE SEQUENCE [LARGE SCALE GENOMIC DNA]</scope>
    <source>
        <strain evidence="2 3">120-4 pot B 10/14</strain>
    </source>
</reference>
<keyword evidence="1" id="KW-0175">Coiled coil</keyword>
<feature type="non-terminal residue" evidence="2">
    <location>
        <position position="1"/>
    </location>
</feature>
<dbReference type="Proteomes" id="UP000789901">
    <property type="component" value="Unassembled WGS sequence"/>
</dbReference>
<organism evidence="2 3">
    <name type="scientific">Gigaspora margarita</name>
    <dbReference type="NCBI Taxonomy" id="4874"/>
    <lineage>
        <taxon>Eukaryota</taxon>
        <taxon>Fungi</taxon>
        <taxon>Fungi incertae sedis</taxon>
        <taxon>Mucoromycota</taxon>
        <taxon>Glomeromycotina</taxon>
        <taxon>Glomeromycetes</taxon>
        <taxon>Diversisporales</taxon>
        <taxon>Gigasporaceae</taxon>
        <taxon>Gigaspora</taxon>
    </lineage>
</organism>
<proteinExistence type="predicted"/>
<feature type="non-terminal residue" evidence="2">
    <location>
        <position position="63"/>
    </location>
</feature>
<protein>
    <submittedName>
        <fullName evidence="2">37746_t:CDS:1</fullName>
    </submittedName>
</protein>